<keyword evidence="3" id="KW-0472">Membrane</keyword>
<evidence type="ECO:0000256" key="2">
    <source>
        <dbReference type="SAM" id="MobiDB-lite"/>
    </source>
</evidence>
<dbReference type="InterPro" id="IPR045584">
    <property type="entry name" value="Pilin-like"/>
</dbReference>
<dbReference type="PROSITE" id="PS00409">
    <property type="entry name" value="PROKAR_NTER_METHYL"/>
    <property type="match status" value="1"/>
</dbReference>
<organism evidence="4 5">
    <name type="scientific">Ramlibacter pinisoli</name>
    <dbReference type="NCBI Taxonomy" id="2682844"/>
    <lineage>
        <taxon>Bacteria</taxon>
        <taxon>Pseudomonadati</taxon>
        <taxon>Pseudomonadota</taxon>
        <taxon>Betaproteobacteria</taxon>
        <taxon>Burkholderiales</taxon>
        <taxon>Comamonadaceae</taxon>
        <taxon>Ramlibacter</taxon>
    </lineage>
</organism>
<keyword evidence="1" id="KW-0488">Methylation</keyword>
<name>A0A6N8IYX3_9BURK</name>
<dbReference type="SUPFAM" id="SSF54523">
    <property type="entry name" value="Pili subunits"/>
    <property type="match status" value="1"/>
</dbReference>
<keyword evidence="5" id="KW-1185">Reference proteome</keyword>
<dbReference type="NCBIfam" id="TIGR02532">
    <property type="entry name" value="IV_pilin_GFxxxE"/>
    <property type="match status" value="1"/>
</dbReference>
<dbReference type="InterPro" id="IPR000983">
    <property type="entry name" value="Bac_GSPG_pilin"/>
</dbReference>
<proteinExistence type="predicted"/>
<keyword evidence="3" id="KW-0812">Transmembrane</keyword>
<dbReference type="GO" id="GO:0015627">
    <property type="term" value="C:type II protein secretion system complex"/>
    <property type="evidence" value="ECO:0007669"/>
    <property type="project" value="InterPro"/>
</dbReference>
<dbReference type="PRINTS" id="PR00813">
    <property type="entry name" value="BCTERIALGSPG"/>
</dbReference>
<reference evidence="4 5" key="1">
    <citation type="submission" date="2019-12" db="EMBL/GenBank/DDBJ databases">
        <authorList>
            <person name="Huq M.A."/>
        </authorList>
    </citation>
    <scope>NUCLEOTIDE SEQUENCE [LARGE SCALE GENOMIC DNA]</scope>
    <source>
        <strain evidence="4 5">MAH-25</strain>
    </source>
</reference>
<protein>
    <submittedName>
        <fullName evidence="4">Prepilin-type N-terminal cleavage/methylation domain-containing protein</fullName>
    </submittedName>
</protein>
<feature type="region of interest" description="Disordered" evidence="2">
    <location>
        <begin position="119"/>
        <end position="157"/>
    </location>
</feature>
<comment type="caution">
    <text evidence="4">The sequence shown here is derived from an EMBL/GenBank/DDBJ whole genome shotgun (WGS) entry which is preliminary data.</text>
</comment>
<evidence type="ECO:0000313" key="5">
    <source>
        <dbReference type="Proteomes" id="UP000469385"/>
    </source>
</evidence>
<dbReference type="EMBL" id="WSEL01000009">
    <property type="protein sequence ID" value="MVQ31792.1"/>
    <property type="molecule type" value="Genomic_DNA"/>
</dbReference>
<evidence type="ECO:0000313" key="4">
    <source>
        <dbReference type="EMBL" id="MVQ31792.1"/>
    </source>
</evidence>
<evidence type="ECO:0000256" key="1">
    <source>
        <dbReference type="ARBA" id="ARBA00022481"/>
    </source>
</evidence>
<feature type="transmembrane region" description="Helical" evidence="3">
    <location>
        <begin position="7"/>
        <end position="31"/>
    </location>
</feature>
<dbReference type="AlphaFoldDB" id="A0A6N8IYX3"/>
<dbReference type="Pfam" id="PF07963">
    <property type="entry name" value="N_methyl"/>
    <property type="match status" value="1"/>
</dbReference>
<accession>A0A6N8IYX3</accession>
<keyword evidence="3" id="KW-1133">Transmembrane helix</keyword>
<dbReference type="InterPro" id="IPR012902">
    <property type="entry name" value="N_methyl_site"/>
</dbReference>
<dbReference type="RefSeq" id="WP_157399803.1">
    <property type="nucleotide sequence ID" value="NZ_WSEL01000009.1"/>
</dbReference>
<dbReference type="GO" id="GO:0015628">
    <property type="term" value="P:protein secretion by the type II secretion system"/>
    <property type="evidence" value="ECO:0007669"/>
    <property type="project" value="InterPro"/>
</dbReference>
<evidence type="ECO:0000256" key="3">
    <source>
        <dbReference type="SAM" id="Phobius"/>
    </source>
</evidence>
<gene>
    <name evidence="4" type="ORF">GON04_20205</name>
</gene>
<dbReference type="Proteomes" id="UP000469385">
    <property type="component" value="Unassembled WGS sequence"/>
</dbReference>
<dbReference type="Gene3D" id="3.30.700.10">
    <property type="entry name" value="Glycoprotein, Type 4 Pilin"/>
    <property type="match status" value="1"/>
</dbReference>
<sequence length="157" mass="16795">MRRAARGFTLVELVITVAILGLLASIAMPLAETMVRRSKEQELKAALTTLRDAIDAYRDAVEAGRVARSAGDAGYPASLQVLVDGVADRSAGAGGKLYFLRRVPRDPFADPALPAVQTWGLRSSDSPPDAPQPGKDVFDVRSLSEGQALDGTPYRSW</sequence>